<dbReference type="OrthoDB" id="4954742at2"/>
<dbReference type="AlphaFoldDB" id="A0A1G7N594"/>
<dbReference type="RefSeq" id="WP_081348917.1">
    <property type="nucleotide sequence ID" value="NZ_CP119563.1"/>
</dbReference>
<proteinExistence type="predicted"/>
<organism evidence="1 2">
    <name type="scientific">Rhodobacter capsulatus</name>
    <name type="common">Rhodopseudomonas capsulata</name>
    <dbReference type="NCBI Taxonomy" id="1061"/>
    <lineage>
        <taxon>Bacteria</taxon>
        <taxon>Pseudomonadati</taxon>
        <taxon>Pseudomonadota</taxon>
        <taxon>Alphaproteobacteria</taxon>
        <taxon>Rhodobacterales</taxon>
        <taxon>Rhodobacter group</taxon>
        <taxon>Rhodobacter</taxon>
    </lineage>
</organism>
<evidence type="ECO:0000313" key="2">
    <source>
        <dbReference type="Proteomes" id="UP000183812"/>
    </source>
</evidence>
<reference evidence="1 2" key="1">
    <citation type="submission" date="2016-10" db="EMBL/GenBank/DDBJ databases">
        <authorList>
            <person name="de Groot N.N."/>
        </authorList>
    </citation>
    <scope>NUCLEOTIDE SEQUENCE [LARGE SCALE GENOMIC DNA]</scope>
    <source>
        <strain evidence="2">DSM 938 / 37b4</strain>
    </source>
</reference>
<dbReference type="PIRSF" id="PIRSF033328">
    <property type="entry name" value="Phest_Mll4975"/>
    <property type="match status" value="1"/>
</dbReference>
<dbReference type="NCBIfam" id="TIGR03223">
    <property type="entry name" value="Phn_opern_protn"/>
    <property type="match status" value="1"/>
</dbReference>
<gene>
    <name evidence="1" type="ORF">SAMN04244550_02648</name>
</gene>
<accession>A0A1G7N594</accession>
<dbReference type="InterPro" id="IPR009389">
    <property type="entry name" value="DUF1045"/>
</dbReference>
<dbReference type="Proteomes" id="UP000183812">
    <property type="component" value="Unassembled WGS sequence"/>
</dbReference>
<dbReference type="Gene3D" id="3.90.1140.10">
    <property type="entry name" value="Cyclic phosphodiesterase"/>
    <property type="match status" value="1"/>
</dbReference>
<sequence>MIKRHALYFAPADAGLWQAGSGWLGRDAATGRPVGQPAIAGLAAATAAPRKYGFHATLKAPFRLAAGTTPGALHAALAETAAALAPVPLPGLAVTRLGRFLALCPQPQPAALTRLAAEVVTRFEPFRAPLSAAETARRRPEHLSARQNELLRDFGYPFVFEEFRFHMSLTGDLDPAELDRLEPLATDFFAPHLARPVQIDRLCLFGEDEGGRFHLLAAQALSG</sequence>
<dbReference type="Pfam" id="PF06299">
    <property type="entry name" value="DUF1045"/>
    <property type="match status" value="1"/>
</dbReference>
<name>A0A1G7N594_RHOCA</name>
<protein>
    <submittedName>
        <fullName evidence="1">Putative phosphonate metabolism protein</fullName>
    </submittedName>
</protein>
<dbReference type="EMBL" id="FNAY01000015">
    <property type="protein sequence ID" value="SDF68519.1"/>
    <property type="molecule type" value="Genomic_DNA"/>
</dbReference>
<evidence type="ECO:0000313" key="1">
    <source>
        <dbReference type="EMBL" id="SDF68519.1"/>
    </source>
</evidence>